<gene>
    <name evidence="3" type="ORF">DIATSA_LOCUS13957</name>
</gene>
<organism evidence="3 4">
    <name type="scientific">Diatraea saccharalis</name>
    <name type="common">sugarcane borer</name>
    <dbReference type="NCBI Taxonomy" id="40085"/>
    <lineage>
        <taxon>Eukaryota</taxon>
        <taxon>Metazoa</taxon>
        <taxon>Ecdysozoa</taxon>
        <taxon>Arthropoda</taxon>
        <taxon>Hexapoda</taxon>
        <taxon>Insecta</taxon>
        <taxon>Pterygota</taxon>
        <taxon>Neoptera</taxon>
        <taxon>Endopterygota</taxon>
        <taxon>Lepidoptera</taxon>
        <taxon>Glossata</taxon>
        <taxon>Ditrysia</taxon>
        <taxon>Pyraloidea</taxon>
        <taxon>Crambidae</taxon>
        <taxon>Crambinae</taxon>
        <taxon>Diatraea</taxon>
    </lineage>
</organism>
<dbReference type="Proteomes" id="UP001153714">
    <property type="component" value="Chromosome 9"/>
</dbReference>
<accession>A0A9N9RI41</accession>
<evidence type="ECO:0000313" key="4">
    <source>
        <dbReference type="Proteomes" id="UP001153714"/>
    </source>
</evidence>
<evidence type="ECO:0000256" key="1">
    <source>
        <dbReference type="SAM" id="MobiDB-lite"/>
    </source>
</evidence>
<feature type="signal peptide" evidence="2">
    <location>
        <begin position="1"/>
        <end position="20"/>
    </location>
</feature>
<proteinExistence type="predicted"/>
<reference evidence="3" key="2">
    <citation type="submission" date="2022-10" db="EMBL/GenBank/DDBJ databases">
        <authorList>
            <consortium name="ENA_rothamsted_submissions"/>
            <consortium name="culmorum"/>
            <person name="King R."/>
        </authorList>
    </citation>
    <scope>NUCLEOTIDE SEQUENCE</scope>
</reference>
<dbReference type="AlphaFoldDB" id="A0A9N9RI41"/>
<dbReference type="EMBL" id="OU893340">
    <property type="protein sequence ID" value="CAG9796797.1"/>
    <property type="molecule type" value="Genomic_DNA"/>
</dbReference>
<reference evidence="3" key="1">
    <citation type="submission" date="2021-12" db="EMBL/GenBank/DDBJ databases">
        <authorList>
            <person name="King R."/>
        </authorList>
    </citation>
    <scope>NUCLEOTIDE SEQUENCE</scope>
</reference>
<feature type="region of interest" description="Disordered" evidence="1">
    <location>
        <begin position="63"/>
        <end position="84"/>
    </location>
</feature>
<evidence type="ECO:0000313" key="3">
    <source>
        <dbReference type="EMBL" id="CAG9796797.1"/>
    </source>
</evidence>
<evidence type="ECO:0000256" key="2">
    <source>
        <dbReference type="SAM" id="SignalP"/>
    </source>
</evidence>
<name>A0A9N9RI41_9NEOP</name>
<keyword evidence="2" id="KW-0732">Signal</keyword>
<dbReference type="OrthoDB" id="7449519at2759"/>
<protein>
    <submittedName>
        <fullName evidence="3">Uncharacterized protein</fullName>
    </submittedName>
</protein>
<sequence length="234" mass="26795">MVSAVVFCIAVLAILDSGQCVSSKIDFEEEETSIVANATKVEDEDLEVKHTIVVSTKLRNNNRRGLHNRGDGEGGTLTYRVGNRNGDDSSEVPIVKGYKALDTTEIRTPDSRHKAQIYPESVLVSRNIRDEYDYYPNVALNPTQWKPSNFYNNINWWQQDNRETFERRNFRPNNQGKLNRKITDDAIKDFYCKKCRELIIGQRGKGCIQERSNPWVHESTTAKIKLDGKLAKLN</sequence>
<feature type="chain" id="PRO_5040163252" evidence="2">
    <location>
        <begin position="21"/>
        <end position="234"/>
    </location>
</feature>
<keyword evidence="4" id="KW-1185">Reference proteome</keyword>